<feature type="compositionally biased region" description="Basic residues" evidence="4">
    <location>
        <begin position="293"/>
        <end position="312"/>
    </location>
</feature>
<dbReference type="KEGG" id="bgp:BGL_2c03070"/>
<evidence type="ECO:0000313" key="7">
    <source>
        <dbReference type="Proteomes" id="UP000031838"/>
    </source>
</evidence>
<dbReference type="GO" id="GO:0003677">
    <property type="term" value="F:DNA binding"/>
    <property type="evidence" value="ECO:0007669"/>
    <property type="project" value="UniProtKB-KW"/>
</dbReference>
<proteinExistence type="predicted"/>
<keyword evidence="3" id="KW-0233">DNA recombination</keyword>
<dbReference type="GO" id="GO:0032196">
    <property type="term" value="P:transposition"/>
    <property type="evidence" value="ECO:0007669"/>
    <property type="project" value="UniProtKB-KW"/>
</dbReference>
<keyword evidence="2" id="KW-0238">DNA-binding</keyword>
<evidence type="ECO:0000256" key="4">
    <source>
        <dbReference type="SAM" id="MobiDB-lite"/>
    </source>
</evidence>
<dbReference type="AlphaFoldDB" id="A0A0B6RYF6"/>
<accession>A0A0B6RYF6</accession>
<feature type="compositionally biased region" description="Basic residues" evidence="4">
    <location>
        <begin position="398"/>
        <end position="415"/>
    </location>
</feature>
<protein>
    <submittedName>
        <fullName evidence="6">Putative IS element transposase</fullName>
    </submittedName>
</protein>
<dbReference type="PANTHER" id="PTHR35528">
    <property type="entry name" value="BLL1675 PROTEIN"/>
    <property type="match status" value="1"/>
</dbReference>
<organism evidence="6 7">
    <name type="scientific">Burkholderia plantarii</name>
    <dbReference type="NCBI Taxonomy" id="41899"/>
    <lineage>
        <taxon>Bacteria</taxon>
        <taxon>Pseudomonadati</taxon>
        <taxon>Pseudomonadota</taxon>
        <taxon>Betaproteobacteria</taxon>
        <taxon>Burkholderiales</taxon>
        <taxon>Burkholderiaceae</taxon>
        <taxon>Burkholderia</taxon>
    </lineage>
</organism>
<dbReference type="GO" id="GO:0006310">
    <property type="term" value="P:DNA recombination"/>
    <property type="evidence" value="ECO:0007669"/>
    <property type="project" value="UniProtKB-KW"/>
</dbReference>
<dbReference type="InterPro" id="IPR032874">
    <property type="entry name" value="DDE_dom"/>
</dbReference>
<dbReference type="PANTHER" id="PTHR35528:SF3">
    <property type="entry name" value="BLL1675 PROTEIN"/>
    <property type="match status" value="1"/>
</dbReference>
<dbReference type="HOGENOM" id="CLU_603663_0_0_4"/>
<evidence type="ECO:0000256" key="1">
    <source>
        <dbReference type="ARBA" id="ARBA00022578"/>
    </source>
</evidence>
<dbReference type="InterPro" id="IPR047930">
    <property type="entry name" value="Transpos_IS6"/>
</dbReference>
<dbReference type="InterPro" id="IPR052183">
    <property type="entry name" value="IS_Transposase"/>
</dbReference>
<gene>
    <name evidence="6" type="ORF">BGL_2c03070</name>
</gene>
<sequence length="453" mass="52052">MVAEDGALKPEARYHRHRFPAAIISQAIRWYFRFPLSVRDIEALRFERGVIVSYETIHRWRDKFGATFARRVKAARRKPGRTWHLDEMFVSLRGEPWLPWRAVDEHGTELDILLQKRRDEAAAKRFFQRVLHSFPVPYKSATDPLRSYPAAKAGIPALANVRHVFVKAVARVNNRAENNHQPTRERERRMRGFRDLKRTQAFLESFGSTRQHFALKRHSARRRDLAPRSEHFHRRTLTSIIHFFRQPGRSTHFDIGLPLTSPDNHASSPPHHAVRAAREACTRDGTPLARGSPARHRRRGHRAAGRTPRGRVRRWDPRPARHPAARGGRLVWAGCRRAAGQPAERDHGRHTGAIAGHAARLLRVSAAVLPWCAARYSCMPRGGCFRIRRGRAGCPLRHSRRRTAGNGTRRRRWRSRSGSGSRIRCITSRRAALGSASYPFISRRRRRRGSAAS</sequence>
<dbReference type="EMBL" id="CP002581">
    <property type="protein sequence ID" value="AJK48403.1"/>
    <property type="molecule type" value="Genomic_DNA"/>
</dbReference>
<evidence type="ECO:0000259" key="5">
    <source>
        <dbReference type="Pfam" id="PF13610"/>
    </source>
</evidence>
<feature type="region of interest" description="Disordered" evidence="4">
    <location>
        <begin position="398"/>
        <end position="420"/>
    </location>
</feature>
<feature type="domain" description="DDE" evidence="5">
    <location>
        <begin position="82"/>
        <end position="212"/>
    </location>
</feature>
<evidence type="ECO:0000256" key="2">
    <source>
        <dbReference type="ARBA" id="ARBA00023125"/>
    </source>
</evidence>
<reference evidence="6 7" key="2">
    <citation type="journal article" date="2016" name="Appl. Microbiol. Biotechnol.">
        <title>Mutations improving production and secretion of extracellular lipase by Burkholderia glumae PG1.</title>
        <authorList>
            <person name="Knapp A."/>
            <person name="Voget S."/>
            <person name="Gao R."/>
            <person name="Zaburannyi N."/>
            <person name="Krysciak D."/>
            <person name="Breuer M."/>
            <person name="Hauer B."/>
            <person name="Streit W.R."/>
            <person name="Muller R."/>
            <person name="Daniel R."/>
            <person name="Jaeger K.E."/>
        </authorList>
    </citation>
    <scope>NUCLEOTIDE SEQUENCE [LARGE SCALE GENOMIC DNA]</scope>
    <source>
        <strain evidence="6 7">PG1</strain>
    </source>
</reference>
<evidence type="ECO:0000256" key="3">
    <source>
        <dbReference type="ARBA" id="ARBA00023172"/>
    </source>
</evidence>
<keyword evidence="7" id="KW-1185">Reference proteome</keyword>
<evidence type="ECO:0000313" key="6">
    <source>
        <dbReference type="EMBL" id="AJK48403.1"/>
    </source>
</evidence>
<dbReference type="Pfam" id="PF13610">
    <property type="entry name" value="DDE_Tnp_IS240"/>
    <property type="match status" value="1"/>
</dbReference>
<keyword evidence="1" id="KW-0815">Transposition</keyword>
<reference evidence="7" key="1">
    <citation type="submission" date="2011-03" db="EMBL/GenBank/DDBJ databases">
        <authorList>
            <person name="Voget S."/>
            <person name="Streit W.R."/>
            <person name="Jaeger K.E."/>
            <person name="Daniel R."/>
        </authorList>
    </citation>
    <scope>NUCLEOTIDE SEQUENCE [LARGE SCALE GENOMIC DNA]</scope>
    <source>
        <strain evidence="7">PG1</strain>
    </source>
</reference>
<dbReference type="Proteomes" id="UP000031838">
    <property type="component" value="Chromosome 2"/>
</dbReference>
<feature type="region of interest" description="Disordered" evidence="4">
    <location>
        <begin position="261"/>
        <end position="324"/>
    </location>
</feature>
<dbReference type="NCBIfam" id="NF033587">
    <property type="entry name" value="transpos_IS6"/>
    <property type="match status" value="1"/>
</dbReference>
<name>A0A0B6RYF6_BURPL</name>